<sequence length="295" mass="31042">MDPTLIAEMMAALAAEPRIRALQALVRAGAKGVPAGDLARRCGVAPSTMSFHLTQMRTVGLVESRREGRTLHYVANLIALEALGHGVMTGFCPALLPGAAALPTIAPGDPAMPANDGHRPLNVLFLCSGNSARSQIAEAILTREGAGRFQAFSAGSHPRETVDPQALAALRRATLPTAGLRPKSWDDFARPDAPRMDFVFTVCDDAAGETCPVWPGQPMTAHWGVPDPVAFTGSDAAKAAVFNDTVRMLYTRIAIFVQLPVTSLDRLALQHKVDAIGAMPRDPEATAPVAASGPA</sequence>
<evidence type="ECO:0000313" key="4">
    <source>
        <dbReference type="Proteomes" id="UP000555728"/>
    </source>
</evidence>
<dbReference type="InterPro" id="IPR001845">
    <property type="entry name" value="HTH_ArsR_DNA-bd_dom"/>
</dbReference>
<dbReference type="GO" id="GO:0008794">
    <property type="term" value="F:arsenate reductase (glutaredoxin) activity"/>
    <property type="evidence" value="ECO:0007669"/>
    <property type="project" value="UniProtKB-EC"/>
</dbReference>
<feature type="domain" description="HTH arsR-type" evidence="2">
    <location>
        <begin position="1"/>
        <end position="95"/>
    </location>
</feature>
<keyword evidence="1" id="KW-0059">Arsenical resistance</keyword>
<reference evidence="3 4" key="1">
    <citation type="submission" date="2020-08" db="EMBL/GenBank/DDBJ databases">
        <title>Genome sequencing of Purple Non-Sulfur Bacteria from various extreme environments.</title>
        <authorList>
            <person name="Mayer M."/>
        </authorList>
    </citation>
    <scope>NUCLEOTIDE SEQUENCE [LARGE SCALE GENOMIC DNA]</scope>
    <source>
        <strain evidence="3 4">JA135</strain>
    </source>
</reference>
<gene>
    <name evidence="3" type="ORF">GGD88_002231</name>
</gene>
<dbReference type="SUPFAM" id="SSF52788">
    <property type="entry name" value="Phosphotyrosine protein phosphatases I"/>
    <property type="match status" value="1"/>
</dbReference>
<organism evidence="3 4">
    <name type="scientific">Roseospira goensis</name>
    <dbReference type="NCBI Taxonomy" id="391922"/>
    <lineage>
        <taxon>Bacteria</taxon>
        <taxon>Pseudomonadati</taxon>
        <taxon>Pseudomonadota</taxon>
        <taxon>Alphaproteobacteria</taxon>
        <taxon>Rhodospirillales</taxon>
        <taxon>Rhodospirillaceae</taxon>
        <taxon>Roseospira</taxon>
    </lineage>
</organism>
<dbReference type="CDD" id="cd16345">
    <property type="entry name" value="LMWP_ArsC"/>
    <property type="match status" value="1"/>
</dbReference>
<proteinExistence type="predicted"/>
<dbReference type="RefSeq" id="WP_184435411.1">
    <property type="nucleotide sequence ID" value="NZ_JACIGI010000017.1"/>
</dbReference>
<dbReference type="InterPro" id="IPR023485">
    <property type="entry name" value="Ptyr_pPase"/>
</dbReference>
<accession>A0A7W6WL70</accession>
<dbReference type="SMART" id="SM00226">
    <property type="entry name" value="LMWPc"/>
    <property type="match status" value="1"/>
</dbReference>
<dbReference type="Proteomes" id="UP000555728">
    <property type="component" value="Unassembled WGS sequence"/>
</dbReference>
<keyword evidence="4" id="KW-1185">Reference proteome</keyword>
<evidence type="ECO:0000259" key="2">
    <source>
        <dbReference type="PROSITE" id="PS50987"/>
    </source>
</evidence>
<comment type="caution">
    <text evidence="3">The sequence shown here is derived from an EMBL/GenBank/DDBJ whole genome shotgun (WGS) entry which is preliminary data.</text>
</comment>
<dbReference type="InterPro" id="IPR036390">
    <property type="entry name" value="WH_DNA-bd_sf"/>
</dbReference>
<dbReference type="CDD" id="cd00090">
    <property type="entry name" value="HTH_ARSR"/>
    <property type="match status" value="1"/>
</dbReference>
<dbReference type="PANTHER" id="PTHR43428">
    <property type="entry name" value="ARSENATE REDUCTASE"/>
    <property type="match status" value="1"/>
</dbReference>
<dbReference type="Pfam" id="PF01451">
    <property type="entry name" value="LMWPc"/>
    <property type="match status" value="1"/>
</dbReference>
<dbReference type="Gene3D" id="1.10.10.10">
    <property type="entry name" value="Winged helix-like DNA-binding domain superfamily/Winged helix DNA-binding domain"/>
    <property type="match status" value="1"/>
</dbReference>
<dbReference type="Pfam" id="PF12840">
    <property type="entry name" value="HTH_20"/>
    <property type="match status" value="1"/>
</dbReference>
<dbReference type="Gene3D" id="3.40.50.2300">
    <property type="match status" value="1"/>
</dbReference>
<dbReference type="InterPro" id="IPR011991">
    <property type="entry name" value="ArsR-like_HTH"/>
</dbReference>
<dbReference type="GO" id="GO:0003700">
    <property type="term" value="F:DNA-binding transcription factor activity"/>
    <property type="evidence" value="ECO:0007669"/>
    <property type="project" value="InterPro"/>
</dbReference>
<dbReference type="GO" id="GO:0046685">
    <property type="term" value="P:response to arsenic-containing substance"/>
    <property type="evidence" value="ECO:0007669"/>
    <property type="project" value="UniProtKB-KW"/>
</dbReference>
<dbReference type="SUPFAM" id="SSF46785">
    <property type="entry name" value="Winged helix' DNA-binding domain"/>
    <property type="match status" value="1"/>
</dbReference>
<dbReference type="SMART" id="SM00418">
    <property type="entry name" value="HTH_ARSR"/>
    <property type="match status" value="1"/>
</dbReference>
<evidence type="ECO:0000313" key="3">
    <source>
        <dbReference type="EMBL" id="MBB4286499.1"/>
    </source>
</evidence>
<dbReference type="InterPro" id="IPR036196">
    <property type="entry name" value="Ptyr_pPase_sf"/>
</dbReference>
<dbReference type="PROSITE" id="PS50987">
    <property type="entry name" value="HTH_ARSR_2"/>
    <property type="match status" value="1"/>
</dbReference>
<dbReference type="InterPro" id="IPR036388">
    <property type="entry name" value="WH-like_DNA-bd_sf"/>
</dbReference>
<dbReference type="EC" id="1.20.4.1" evidence="3"/>
<dbReference type="EMBL" id="JACIGI010000017">
    <property type="protein sequence ID" value="MBB4286499.1"/>
    <property type="molecule type" value="Genomic_DNA"/>
</dbReference>
<evidence type="ECO:0000256" key="1">
    <source>
        <dbReference type="ARBA" id="ARBA00022849"/>
    </source>
</evidence>
<keyword evidence="3" id="KW-0560">Oxidoreductase</keyword>
<protein>
    <submittedName>
        <fullName evidence="3">Arsenate reductase</fullName>
        <ecNumber evidence="3">1.20.4.1</ecNumber>
    </submittedName>
</protein>
<dbReference type="PANTHER" id="PTHR43428:SF1">
    <property type="entry name" value="ARSENATE REDUCTASE"/>
    <property type="match status" value="1"/>
</dbReference>
<dbReference type="PRINTS" id="PR00778">
    <property type="entry name" value="HTHARSR"/>
</dbReference>
<dbReference type="AlphaFoldDB" id="A0A7W6WL70"/>
<name>A0A7W6WL70_9PROT</name>